<dbReference type="SUPFAM" id="SSF89796">
    <property type="entry name" value="CoA-transferase family III (CaiB/BaiF)"/>
    <property type="match status" value="1"/>
</dbReference>
<comment type="caution">
    <text evidence="2">The sequence shown here is derived from an EMBL/GenBank/DDBJ whole genome shotgun (WGS) entry which is preliminary data.</text>
</comment>
<dbReference type="GO" id="GO:0008410">
    <property type="term" value="F:CoA-transferase activity"/>
    <property type="evidence" value="ECO:0007669"/>
    <property type="project" value="TreeGrafter"/>
</dbReference>
<evidence type="ECO:0000313" key="2">
    <source>
        <dbReference type="EMBL" id="MBB6522672.1"/>
    </source>
</evidence>
<dbReference type="EMBL" id="JACHHT010000002">
    <property type="protein sequence ID" value="MBB6522672.1"/>
    <property type="molecule type" value="Genomic_DNA"/>
</dbReference>
<protein>
    <submittedName>
        <fullName evidence="2">Crotonobetainyl-CoA:carnitine CoA-transferase CaiB-like acyl-CoA transferase</fullName>
    </submittedName>
</protein>
<dbReference type="Proteomes" id="UP000528457">
    <property type="component" value="Unassembled WGS sequence"/>
</dbReference>
<name>A0A7X0JUS9_9GAMM</name>
<reference evidence="2 3" key="1">
    <citation type="submission" date="2020-08" db="EMBL/GenBank/DDBJ databases">
        <title>Genomic Encyclopedia of Type Strains, Phase IV (KMG-IV): sequencing the most valuable type-strain genomes for metagenomic binning, comparative biology and taxonomic classification.</title>
        <authorList>
            <person name="Goeker M."/>
        </authorList>
    </citation>
    <scope>NUCLEOTIDE SEQUENCE [LARGE SCALE GENOMIC DNA]</scope>
    <source>
        <strain evidence="2 3">DSM 22368</strain>
    </source>
</reference>
<dbReference type="InterPro" id="IPR023606">
    <property type="entry name" value="CoA-Trfase_III_dom_1_sf"/>
</dbReference>
<dbReference type="InterPro" id="IPR050483">
    <property type="entry name" value="CoA-transferase_III_domain"/>
</dbReference>
<proteinExistence type="predicted"/>
<organism evidence="2 3">
    <name type="scientific">Pseudoteredinibacter isoporae</name>
    <dbReference type="NCBI Taxonomy" id="570281"/>
    <lineage>
        <taxon>Bacteria</taxon>
        <taxon>Pseudomonadati</taxon>
        <taxon>Pseudomonadota</taxon>
        <taxon>Gammaproteobacteria</taxon>
        <taxon>Cellvibrionales</taxon>
        <taxon>Cellvibrionaceae</taxon>
        <taxon>Pseudoteredinibacter</taxon>
    </lineage>
</organism>
<evidence type="ECO:0000256" key="1">
    <source>
        <dbReference type="ARBA" id="ARBA00022679"/>
    </source>
</evidence>
<dbReference type="PANTHER" id="PTHR48207:SF4">
    <property type="entry name" value="BLL6097 PROTEIN"/>
    <property type="match status" value="1"/>
</dbReference>
<accession>A0A7X0JUS9</accession>
<evidence type="ECO:0000313" key="3">
    <source>
        <dbReference type="Proteomes" id="UP000528457"/>
    </source>
</evidence>
<dbReference type="PANTHER" id="PTHR48207">
    <property type="entry name" value="SUCCINATE--HYDROXYMETHYLGLUTARATE COA-TRANSFERASE"/>
    <property type="match status" value="1"/>
</dbReference>
<keyword evidence="1 2" id="KW-0808">Transferase</keyword>
<dbReference type="Gene3D" id="3.40.50.10540">
    <property type="entry name" value="Crotonobetainyl-coa:carnitine coa-transferase, domain 1"/>
    <property type="match status" value="1"/>
</dbReference>
<dbReference type="InParanoid" id="A0A7X0JUS9"/>
<dbReference type="RefSeq" id="WP_166845439.1">
    <property type="nucleotide sequence ID" value="NZ_JAAONY010000002.1"/>
</dbReference>
<dbReference type="Pfam" id="PF02515">
    <property type="entry name" value="CoA_transf_3"/>
    <property type="match status" value="1"/>
</dbReference>
<dbReference type="Gene3D" id="3.30.1540.10">
    <property type="entry name" value="formyl-coa transferase, domain 3"/>
    <property type="match status" value="1"/>
</dbReference>
<dbReference type="AlphaFoldDB" id="A0A7X0JUS9"/>
<dbReference type="InterPro" id="IPR003673">
    <property type="entry name" value="CoA-Trfase_fam_III"/>
</dbReference>
<gene>
    <name evidence="2" type="ORF">HNR48_002957</name>
</gene>
<dbReference type="InterPro" id="IPR044855">
    <property type="entry name" value="CoA-Trfase_III_dom3_sf"/>
</dbReference>
<sequence>MSVNKHQKQCETSKGPLSGIKIIDCTTVIAGPLCTQILADQGAEVIKIEPLEGDLIRNLGPILAPGLSATFLSLSRNKKSLALDLSKRESQELIAKLCQDADVFICNSRPGVMARHGLDFEALKQHNAKLVYAAITGFGDSGPMAEQRAYDPIIQALSGMASLQEPTQLLGQTICDKTTGLTACQAVTAALLQAERSGQGQQVEISMLEAAIGFLACDAFWPIAAAGRELNYPDFKRVYIPWKTQDGEIVLVILADKEFAGLTEEFQVQHLLEDPRFNSMPNRFAHWDELVDTLKPVFLTQSSEDILKRLWRADVPAAPINTMEQLTTDKQVLASGMIDYSEHSIAGQYTRVAMAANFSLQDNIPYQEAPSLGQHSHEVLTHAGLDEDEIHSLIQNDICR</sequence>
<keyword evidence="3" id="KW-1185">Reference proteome</keyword>